<keyword evidence="5" id="KW-0812">Transmembrane</keyword>
<evidence type="ECO:0000256" key="8">
    <source>
        <dbReference type="ARBA" id="ARBA00023237"/>
    </source>
</evidence>
<dbReference type="AlphaFoldDB" id="A0A7D5SRA9"/>
<dbReference type="Pfam" id="PF03865">
    <property type="entry name" value="ShlB"/>
    <property type="match status" value="1"/>
</dbReference>
<feature type="chain" id="PRO_5043613400" evidence="10">
    <location>
        <begin position="33"/>
        <end position="576"/>
    </location>
</feature>
<gene>
    <name evidence="11" type="ORF">SYMBAF_01340</name>
</gene>
<evidence type="ECO:0000256" key="6">
    <source>
        <dbReference type="ARBA" id="ARBA00022927"/>
    </source>
</evidence>
<evidence type="ECO:0000256" key="3">
    <source>
        <dbReference type="ARBA" id="ARBA00022448"/>
    </source>
</evidence>
<dbReference type="Pfam" id="PF08479">
    <property type="entry name" value="POTRA_2"/>
    <property type="match status" value="1"/>
</dbReference>
<dbReference type="InterPro" id="IPR034746">
    <property type="entry name" value="POTRA"/>
</dbReference>
<name>A0A7D5SRA9_9GAMM</name>
<evidence type="ECO:0000256" key="9">
    <source>
        <dbReference type="SAM" id="MobiDB-lite"/>
    </source>
</evidence>
<accession>A0A7D5SRA9</accession>
<keyword evidence="10" id="KW-0732">Signal</keyword>
<dbReference type="InterPro" id="IPR035251">
    <property type="entry name" value="ShlB_POTRA"/>
</dbReference>
<dbReference type="PANTHER" id="PTHR34597">
    <property type="entry name" value="SLR1661 PROTEIN"/>
    <property type="match status" value="1"/>
</dbReference>
<keyword evidence="7" id="KW-0472">Membrane</keyword>
<dbReference type="PROSITE" id="PS51779">
    <property type="entry name" value="POTRA"/>
    <property type="match status" value="1"/>
</dbReference>
<dbReference type="PIRSF" id="PIRSF029745">
    <property type="entry name" value="FhaC"/>
    <property type="match status" value="1"/>
</dbReference>
<evidence type="ECO:0000256" key="4">
    <source>
        <dbReference type="ARBA" id="ARBA00022452"/>
    </source>
</evidence>
<sequence length="576" mass="63849">MKRTFLSILRRIKAVFPTLAGVLLAFSSSIIAATPSAPPAQEPAAIDAREQLRQQQRERALREQNTPQADERLPRPNMAQPDYPTNEQPCFTISKLILVGDSATRFQWALNAAADARGRCLGGQGIVLAINKVQNAILAKGYVTTRVMAQEQDLTKGVLTLTLQPGRIGDIRFDTPVFWRGRLWNAIPASKGDILNLRDIEQGLENFKRVPSVNADIKIIPGVREATSGLQVNWKAGRPVRLSLGLDDSGGKSTGQYLGSATLSVDTPFAQNDLFYANLGEDLFQHGPFGNRSHTLNYFFPLGYWAFSANYSDYSYHQNIPNANEVLHYSGKSDTLQLTVSRLLYRDQSHKTTLNLRGYRKYSTNAVNDINIDLQKRRTAGWELGLNQRSYLGRTTLDANINWRRGTGALNALPAPEEASHSGSARTGMLLGDLSVNQPFAWGEQPWRYYTSVRGQWSQSALTPQERMAIAGRYTVRGFDGEQMLSGEKGLLWRNEIAWNMFSRGHELYLTTDCGRVDGPGTRDLVGHQLAGSALGVRGMLWGLFNYDLSAGLPLYKPQGFHTSGATASFSFSLEI</sequence>
<dbReference type="Pfam" id="PF17287">
    <property type="entry name" value="POTRA_3"/>
    <property type="match status" value="1"/>
</dbReference>
<reference evidence="11 12" key="1">
    <citation type="journal article" date="2014" name="Genome Announc.">
        <title>Whole-Genome Sequence of Serratia symbiotica Strain CWBI-2.3T, a Free-Living Symbiont of the Black Bean Aphid Aphis fabae.</title>
        <authorList>
            <person name="Foray V."/>
            <person name="Grigorescu A.S."/>
            <person name="Sabri A."/>
            <person name="Haubruge E."/>
            <person name="Lognay G."/>
            <person name="Francis F."/>
            <person name="Fauconnier M.L."/>
            <person name="Hance T."/>
            <person name="Thonart P."/>
        </authorList>
    </citation>
    <scope>NUCLEOTIDE SEQUENCE [LARGE SCALE GENOMIC DNA]</scope>
    <source>
        <strain evidence="11">CWBI-2.3</strain>
    </source>
</reference>
<dbReference type="GO" id="GO:0046819">
    <property type="term" value="P:protein secretion by the type V secretion system"/>
    <property type="evidence" value="ECO:0007669"/>
    <property type="project" value="TreeGrafter"/>
</dbReference>
<dbReference type="Gene3D" id="2.40.160.50">
    <property type="entry name" value="membrane protein fhac: a member of the omp85/tpsb transporter family"/>
    <property type="match status" value="1"/>
</dbReference>
<dbReference type="EMBL" id="CP050855">
    <property type="protein sequence ID" value="QLH61854.1"/>
    <property type="molecule type" value="Genomic_DNA"/>
</dbReference>
<keyword evidence="8" id="KW-0998">Cell outer membrane</keyword>
<comment type="similarity">
    <text evidence="2">Belongs to the TPS (TC 1.B.20) family.</text>
</comment>
<dbReference type="Gene3D" id="3.10.20.310">
    <property type="entry name" value="membrane protein fhac"/>
    <property type="match status" value="1"/>
</dbReference>
<dbReference type="GO" id="GO:0008320">
    <property type="term" value="F:protein transmembrane transporter activity"/>
    <property type="evidence" value="ECO:0007669"/>
    <property type="project" value="TreeGrafter"/>
</dbReference>
<proteinExistence type="inferred from homology"/>
<dbReference type="InterPro" id="IPR005565">
    <property type="entry name" value="Hemolysn_activator_HlyB_C"/>
</dbReference>
<feature type="compositionally biased region" description="Basic and acidic residues" evidence="9">
    <location>
        <begin position="52"/>
        <end position="62"/>
    </location>
</feature>
<keyword evidence="4" id="KW-1134">Transmembrane beta strand</keyword>
<evidence type="ECO:0000256" key="1">
    <source>
        <dbReference type="ARBA" id="ARBA00004442"/>
    </source>
</evidence>
<evidence type="ECO:0000313" key="12">
    <source>
        <dbReference type="Proteomes" id="UP000042738"/>
    </source>
</evidence>
<dbReference type="InterPro" id="IPR013686">
    <property type="entry name" value="Polypept-transport_assoc_ShlB"/>
</dbReference>
<evidence type="ECO:0000256" key="2">
    <source>
        <dbReference type="ARBA" id="ARBA00009055"/>
    </source>
</evidence>
<evidence type="ECO:0000256" key="5">
    <source>
        <dbReference type="ARBA" id="ARBA00022692"/>
    </source>
</evidence>
<evidence type="ECO:0000256" key="10">
    <source>
        <dbReference type="SAM" id="SignalP"/>
    </source>
</evidence>
<dbReference type="Proteomes" id="UP000042738">
    <property type="component" value="Chromosome"/>
</dbReference>
<protein>
    <submittedName>
        <fullName evidence="11">ShlB/FhaC/HecB family hemolysin secretion/activation protein</fullName>
    </submittedName>
</protein>
<keyword evidence="3" id="KW-0813">Transport</keyword>
<keyword evidence="6" id="KW-0653">Protein transport</keyword>
<dbReference type="GO" id="GO:0009279">
    <property type="term" value="C:cell outer membrane"/>
    <property type="evidence" value="ECO:0007669"/>
    <property type="project" value="UniProtKB-SubCell"/>
</dbReference>
<feature type="region of interest" description="Disordered" evidence="9">
    <location>
        <begin position="52"/>
        <end position="85"/>
    </location>
</feature>
<evidence type="ECO:0000256" key="7">
    <source>
        <dbReference type="ARBA" id="ARBA00023136"/>
    </source>
</evidence>
<dbReference type="InterPro" id="IPR051544">
    <property type="entry name" value="TPS_OM_transporter"/>
</dbReference>
<evidence type="ECO:0000313" key="11">
    <source>
        <dbReference type="EMBL" id="QLH61854.1"/>
    </source>
</evidence>
<comment type="subcellular location">
    <subcellularLocation>
        <location evidence="1">Cell outer membrane</location>
    </subcellularLocation>
</comment>
<dbReference type="InterPro" id="IPR027282">
    <property type="entry name" value="TPS"/>
</dbReference>
<dbReference type="GO" id="GO:0098046">
    <property type="term" value="C:type V protein secretion system complex"/>
    <property type="evidence" value="ECO:0007669"/>
    <property type="project" value="TreeGrafter"/>
</dbReference>
<feature type="signal peptide" evidence="10">
    <location>
        <begin position="1"/>
        <end position="32"/>
    </location>
</feature>
<organism evidence="11 12">
    <name type="scientific">Serratia symbiotica</name>
    <dbReference type="NCBI Taxonomy" id="138074"/>
    <lineage>
        <taxon>Bacteria</taxon>
        <taxon>Pseudomonadati</taxon>
        <taxon>Pseudomonadota</taxon>
        <taxon>Gammaproteobacteria</taxon>
        <taxon>Enterobacterales</taxon>
        <taxon>Yersiniaceae</taxon>
        <taxon>Serratia</taxon>
    </lineage>
</organism>
<dbReference type="PANTHER" id="PTHR34597:SF3">
    <property type="entry name" value="OUTER MEMBRANE TRANSPORTER CDIB"/>
    <property type="match status" value="1"/>
</dbReference>